<reference evidence="1" key="1">
    <citation type="submission" date="2022-07" db="EMBL/GenBank/DDBJ databases">
        <authorList>
            <person name="Macas J."/>
            <person name="Novak P."/>
            <person name="Neumann P."/>
        </authorList>
    </citation>
    <scope>NUCLEOTIDE SEQUENCE</scope>
</reference>
<dbReference type="EMBL" id="CAMAPF010000018">
    <property type="protein sequence ID" value="CAH9071214.1"/>
    <property type="molecule type" value="Genomic_DNA"/>
</dbReference>
<dbReference type="Proteomes" id="UP001152523">
    <property type="component" value="Unassembled WGS sequence"/>
</dbReference>
<accession>A0AAV0CA12</accession>
<comment type="caution">
    <text evidence="1">The sequence shown here is derived from an EMBL/GenBank/DDBJ whole genome shotgun (WGS) entry which is preliminary data.</text>
</comment>
<proteinExistence type="predicted"/>
<evidence type="ECO:0000313" key="1">
    <source>
        <dbReference type="EMBL" id="CAH9071214.1"/>
    </source>
</evidence>
<name>A0AAV0CA12_9ASTE</name>
<sequence length="112" mass="12123">MIPLEVAGQTSSSFPVTSKIEMIPLEVVVQTSSPFLVAGKIRRLDLVCRFSFKNPCLITPYLSSKFSSGVRLAYIVVGLANMLGPSGLINSMFHPSVGLRCCIALALVILFF</sequence>
<keyword evidence="2" id="KW-1185">Reference proteome</keyword>
<organism evidence="1 2">
    <name type="scientific">Cuscuta epithymum</name>
    <dbReference type="NCBI Taxonomy" id="186058"/>
    <lineage>
        <taxon>Eukaryota</taxon>
        <taxon>Viridiplantae</taxon>
        <taxon>Streptophyta</taxon>
        <taxon>Embryophyta</taxon>
        <taxon>Tracheophyta</taxon>
        <taxon>Spermatophyta</taxon>
        <taxon>Magnoliopsida</taxon>
        <taxon>eudicotyledons</taxon>
        <taxon>Gunneridae</taxon>
        <taxon>Pentapetalae</taxon>
        <taxon>asterids</taxon>
        <taxon>lamiids</taxon>
        <taxon>Solanales</taxon>
        <taxon>Convolvulaceae</taxon>
        <taxon>Cuscuteae</taxon>
        <taxon>Cuscuta</taxon>
        <taxon>Cuscuta subgen. Cuscuta</taxon>
    </lineage>
</organism>
<dbReference type="AlphaFoldDB" id="A0AAV0CA12"/>
<protein>
    <submittedName>
        <fullName evidence="1">Uncharacterized protein</fullName>
    </submittedName>
</protein>
<evidence type="ECO:0000313" key="2">
    <source>
        <dbReference type="Proteomes" id="UP001152523"/>
    </source>
</evidence>
<gene>
    <name evidence="1" type="ORF">CEPIT_LOCUS3764</name>
</gene>